<proteinExistence type="predicted"/>
<keyword evidence="3" id="KW-1185">Reference proteome</keyword>
<feature type="chain" id="PRO_5021736510" description="DUF4440 domain-containing protein" evidence="1">
    <location>
        <begin position="23"/>
        <end position="201"/>
    </location>
</feature>
<evidence type="ECO:0000256" key="1">
    <source>
        <dbReference type="SAM" id="SignalP"/>
    </source>
</evidence>
<feature type="signal peptide" evidence="1">
    <location>
        <begin position="1"/>
        <end position="22"/>
    </location>
</feature>
<name>A0A517NTR2_9BACT</name>
<keyword evidence="1" id="KW-0732">Signal</keyword>
<gene>
    <name evidence="2" type="ORF">K239x_24680</name>
</gene>
<evidence type="ECO:0000313" key="2">
    <source>
        <dbReference type="EMBL" id="QDT10511.1"/>
    </source>
</evidence>
<reference evidence="2 3" key="1">
    <citation type="submission" date="2019-02" db="EMBL/GenBank/DDBJ databases">
        <title>Deep-cultivation of Planctomycetes and their phenomic and genomic characterization uncovers novel biology.</title>
        <authorList>
            <person name="Wiegand S."/>
            <person name="Jogler M."/>
            <person name="Boedeker C."/>
            <person name="Pinto D."/>
            <person name="Vollmers J."/>
            <person name="Rivas-Marin E."/>
            <person name="Kohn T."/>
            <person name="Peeters S.H."/>
            <person name="Heuer A."/>
            <person name="Rast P."/>
            <person name="Oberbeckmann S."/>
            <person name="Bunk B."/>
            <person name="Jeske O."/>
            <person name="Meyerdierks A."/>
            <person name="Storesund J.E."/>
            <person name="Kallscheuer N."/>
            <person name="Luecker S."/>
            <person name="Lage O.M."/>
            <person name="Pohl T."/>
            <person name="Merkel B.J."/>
            <person name="Hornburger P."/>
            <person name="Mueller R.-W."/>
            <person name="Bruemmer F."/>
            <person name="Labrenz M."/>
            <person name="Spormann A.M."/>
            <person name="Op den Camp H."/>
            <person name="Overmann J."/>
            <person name="Amann R."/>
            <person name="Jetten M.S.M."/>
            <person name="Mascher T."/>
            <person name="Medema M.H."/>
            <person name="Devos D.P."/>
            <person name="Kaster A.-K."/>
            <person name="Ovreas L."/>
            <person name="Rohde M."/>
            <person name="Galperin M.Y."/>
            <person name="Jogler C."/>
        </authorList>
    </citation>
    <scope>NUCLEOTIDE SEQUENCE [LARGE SCALE GENOMIC DNA]</scope>
    <source>
        <strain evidence="2 3">K23_9</strain>
    </source>
</reference>
<dbReference type="EMBL" id="CP036526">
    <property type="protein sequence ID" value="QDT10511.1"/>
    <property type="molecule type" value="Genomic_DNA"/>
</dbReference>
<evidence type="ECO:0000313" key="3">
    <source>
        <dbReference type="Proteomes" id="UP000319817"/>
    </source>
</evidence>
<sequence length="201" mass="22629" precursor="true">MRRATICLFVPFLLLQSGCWTTNSPVDDSVGSGSPSKPVSSAQRQLDHVVLDAVLSDLLLYSGDDSPVVVSGKTPNELSFGVESLSNWLRTDDVLFEYREEPWKNLTSHQTQSARIAADDLVRRIESEDLVVKFSSNDNRVLLTGDWPIQAWPPGFCADKQTAIVRMTLPWGGWHHAVSTHILERDGDRWTVILRQFVYYP</sequence>
<accession>A0A517NTR2</accession>
<organism evidence="2 3">
    <name type="scientific">Stieleria marina</name>
    <dbReference type="NCBI Taxonomy" id="1930275"/>
    <lineage>
        <taxon>Bacteria</taxon>
        <taxon>Pseudomonadati</taxon>
        <taxon>Planctomycetota</taxon>
        <taxon>Planctomycetia</taxon>
        <taxon>Pirellulales</taxon>
        <taxon>Pirellulaceae</taxon>
        <taxon>Stieleria</taxon>
    </lineage>
</organism>
<dbReference type="AlphaFoldDB" id="A0A517NTR2"/>
<protein>
    <recommendedName>
        <fullName evidence="4">DUF4440 domain-containing protein</fullName>
    </recommendedName>
</protein>
<evidence type="ECO:0008006" key="4">
    <source>
        <dbReference type="Google" id="ProtNLM"/>
    </source>
</evidence>
<dbReference type="Proteomes" id="UP000319817">
    <property type="component" value="Chromosome"/>
</dbReference>